<dbReference type="AlphaFoldDB" id="A0A0U3GNW3"/>
<dbReference type="EMBL" id="CP013611">
    <property type="protein sequence ID" value="ALU44699.1"/>
    <property type="molecule type" value="Genomic_DNA"/>
</dbReference>
<dbReference type="RefSeq" id="WP_058797670.1">
    <property type="nucleotide sequence ID" value="NZ_CP013611.1"/>
</dbReference>
<organism evidence="1 2">
    <name type="scientific">Pseudoalteromonas rubra</name>
    <dbReference type="NCBI Taxonomy" id="43658"/>
    <lineage>
        <taxon>Bacteria</taxon>
        <taxon>Pseudomonadati</taxon>
        <taxon>Pseudomonadota</taxon>
        <taxon>Gammaproteobacteria</taxon>
        <taxon>Alteromonadales</taxon>
        <taxon>Pseudoalteromonadaceae</taxon>
        <taxon>Pseudoalteromonas</taxon>
    </lineage>
</organism>
<evidence type="ECO:0000313" key="1">
    <source>
        <dbReference type="EMBL" id="ALU44699.1"/>
    </source>
</evidence>
<dbReference type="Proteomes" id="UP000069015">
    <property type="component" value="Chromosome 1"/>
</dbReference>
<dbReference type="KEGG" id="prr:AT705_18170"/>
<accession>A0A0U3GNW3</accession>
<proteinExistence type="predicted"/>
<gene>
    <name evidence="1" type="ORF">AT705_18170</name>
</gene>
<name>A0A0U3GNW3_9GAMM</name>
<reference evidence="1 2" key="1">
    <citation type="submission" date="2015-12" db="EMBL/GenBank/DDBJ databases">
        <title>Complete genome sequence of Pseudoalteromonas rubra SCSIO 6842, harboring a conjugative plasmid.</title>
        <authorList>
            <person name="Li B."/>
            <person name="Wang X."/>
        </authorList>
    </citation>
    <scope>NUCLEOTIDE SEQUENCE [LARGE SCALE GENOMIC DNA]</scope>
    <source>
        <strain evidence="1 2">SCSIO 6842</strain>
    </source>
</reference>
<protein>
    <submittedName>
        <fullName evidence="1">Uncharacterized protein</fullName>
    </submittedName>
</protein>
<evidence type="ECO:0000313" key="2">
    <source>
        <dbReference type="Proteomes" id="UP000069015"/>
    </source>
</evidence>
<sequence length="87" mass="9737">MQPVDIKVGEAAELIWNKTLAQRCESLEGLVVLSEGPDGRVLVRFFRAGGKLPYHWRCFDAQGRNVGEFATEVSVRRLSAPHVSVER</sequence>